<dbReference type="SUPFAM" id="SSF52540">
    <property type="entry name" value="P-loop containing nucleoside triphosphate hydrolases"/>
    <property type="match status" value="2"/>
</dbReference>
<dbReference type="RefSeq" id="WP_091100167.1">
    <property type="nucleotide sequence ID" value="NZ_FNXE01000030.1"/>
</dbReference>
<dbReference type="GO" id="GO:0009432">
    <property type="term" value="P:SOS response"/>
    <property type="evidence" value="ECO:0007669"/>
    <property type="project" value="TreeGrafter"/>
</dbReference>
<comment type="function">
    <text evidence="1 9">May be involved in recombinational repair of damaged DNA.</text>
</comment>
<dbReference type="NCBIfam" id="TIGR00634">
    <property type="entry name" value="recN"/>
    <property type="match status" value="1"/>
</dbReference>
<feature type="coiled-coil region" evidence="10">
    <location>
        <begin position="158"/>
        <end position="185"/>
    </location>
</feature>
<dbReference type="AlphaFoldDB" id="A0A1H6LX94"/>
<feature type="coiled-coil region" evidence="10">
    <location>
        <begin position="265"/>
        <end position="292"/>
    </location>
</feature>
<evidence type="ECO:0000256" key="5">
    <source>
        <dbReference type="ARBA" id="ARBA00022763"/>
    </source>
</evidence>
<reference evidence="12 13" key="1">
    <citation type="submission" date="2016-10" db="EMBL/GenBank/DDBJ databases">
        <authorList>
            <person name="de Groot N.N."/>
        </authorList>
    </citation>
    <scope>NUCLEOTIDE SEQUENCE [LARGE SCALE GENOMIC DNA]</scope>
    <source>
        <strain evidence="12 13">CGMCC 1.10825</strain>
    </source>
</reference>
<keyword evidence="4" id="KW-0547">Nucleotide-binding</keyword>
<name>A0A1H6LX94_9FLAO</name>
<evidence type="ECO:0000256" key="6">
    <source>
        <dbReference type="ARBA" id="ARBA00022840"/>
    </source>
</evidence>
<evidence type="ECO:0000256" key="9">
    <source>
        <dbReference type="PIRNR" id="PIRNR003128"/>
    </source>
</evidence>
<dbReference type="InterPro" id="IPR027417">
    <property type="entry name" value="P-loop_NTPase"/>
</dbReference>
<keyword evidence="10" id="KW-0175">Coiled coil</keyword>
<sequence>MLTHLSIKNYALITHTVIDFTDNLSIITGETGAGKSILLDALGLILGKRADLNALRNKEEKCVIEAYFSIESYQMQSLFNELDLDYEAETIIRREILPSGKSRAFVNDVPTTLQNLQQLGSVLIDIHTQHQTQDLFSEKYQLNLIDVYADNGNLLKDYQQQLHSFKKYQQQLNLLKEQQSQAAKEQDYNTFLLDELTQANLKSGEQEELEGQFEVLANVEKVGGFLEESYAILSNEEFGVNKQLYEVKAQLQKLAQVSSKYEGLSQRLESSFIELEDVADELQTEIQQLVVDPQQLELVNQKLQSIYQLQKKHNVSTIEELLLIQNELSQKVAGLEFIDEEIQTIEHLIKKAEENLNEQAAKLHAKRLNVVQKLSDEISKLVKPLGMPNAQFDIQLQLKDAFLSNGKDEVSWLFSVNKGMQSGLLKKNASGGELSRIMLAVKSILAAKSNLPTIIFDEIDTGVSGDVADKMGSIMKEMGNYMQVFAITHLPQVASKGNQHFKVTKYDNDQITVSEIKLLSTEERIQEIAQMLSGNIITDAALQHAKQLLN</sequence>
<dbReference type="Pfam" id="PF02463">
    <property type="entry name" value="SMC_N"/>
    <property type="match status" value="1"/>
</dbReference>
<evidence type="ECO:0000256" key="7">
    <source>
        <dbReference type="ARBA" id="ARBA00023204"/>
    </source>
</evidence>
<dbReference type="PIRSF" id="PIRSF003128">
    <property type="entry name" value="RecN"/>
    <property type="match status" value="1"/>
</dbReference>
<keyword evidence="7 9" id="KW-0234">DNA repair</keyword>
<evidence type="ECO:0000259" key="11">
    <source>
        <dbReference type="Pfam" id="PF02463"/>
    </source>
</evidence>
<evidence type="ECO:0000256" key="10">
    <source>
        <dbReference type="SAM" id="Coils"/>
    </source>
</evidence>
<dbReference type="GO" id="GO:0006310">
    <property type="term" value="P:DNA recombination"/>
    <property type="evidence" value="ECO:0007669"/>
    <property type="project" value="InterPro"/>
</dbReference>
<gene>
    <name evidence="12" type="ORF">SAMN02927937_02080</name>
</gene>
<evidence type="ECO:0000256" key="1">
    <source>
        <dbReference type="ARBA" id="ARBA00003618"/>
    </source>
</evidence>
<evidence type="ECO:0000256" key="2">
    <source>
        <dbReference type="ARBA" id="ARBA00009441"/>
    </source>
</evidence>
<dbReference type="InterPro" id="IPR003395">
    <property type="entry name" value="RecF/RecN/SMC_N"/>
</dbReference>
<dbReference type="Proteomes" id="UP000199634">
    <property type="component" value="Unassembled WGS sequence"/>
</dbReference>
<evidence type="ECO:0000256" key="4">
    <source>
        <dbReference type="ARBA" id="ARBA00022741"/>
    </source>
</evidence>
<dbReference type="CDD" id="cd03241">
    <property type="entry name" value="ABC_RecN"/>
    <property type="match status" value="2"/>
</dbReference>
<dbReference type="OrthoDB" id="9806954at2"/>
<dbReference type="InterPro" id="IPR004604">
    <property type="entry name" value="DNA_recomb/repair_RecN"/>
</dbReference>
<organism evidence="12 13">
    <name type="scientific">Paenimyroides marinum</name>
    <dbReference type="NCBI Taxonomy" id="1159016"/>
    <lineage>
        <taxon>Bacteria</taxon>
        <taxon>Pseudomonadati</taxon>
        <taxon>Bacteroidota</taxon>
        <taxon>Flavobacteriia</taxon>
        <taxon>Flavobacteriales</taxon>
        <taxon>Flavobacteriaceae</taxon>
        <taxon>Paenimyroides</taxon>
    </lineage>
</organism>
<evidence type="ECO:0000313" key="12">
    <source>
        <dbReference type="EMBL" id="SEH91144.1"/>
    </source>
</evidence>
<dbReference type="Gene3D" id="3.40.50.300">
    <property type="entry name" value="P-loop containing nucleotide triphosphate hydrolases"/>
    <property type="match status" value="2"/>
</dbReference>
<keyword evidence="6" id="KW-0067">ATP-binding</keyword>
<evidence type="ECO:0000256" key="8">
    <source>
        <dbReference type="ARBA" id="ARBA00033408"/>
    </source>
</evidence>
<proteinExistence type="inferred from homology"/>
<dbReference type="NCBIfam" id="NF008121">
    <property type="entry name" value="PRK10869.1"/>
    <property type="match status" value="1"/>
</dbReference>
<keyword evidence="5 9" id="KW-0227">DNA damage</keyword>
<comment type="similarity">
    <text evidence="2 9">Belongs to the RecN family.</text>
</comment>
<dbReference type="EMBL" id="FNXE01000030">
    <property type="protein sequence ID" value="SEH91144.1"/>
    <property type="molecule type" value="Genomic_DNA"/>
</dbReference>
<evidence type="ECO:0000313" key="13">
    <source>
        <dbReference type="Proteomes" id="UP000199634"/>
    </source>
</evidence>
<feature type="coiled-coil region" evidence="10">
    <location>
        <begin position="335"/>
        <end position="369"/>
    </location>
</feature>
<dbReference type="GO" id="GO:0043590">
    <property type="term" value="C:bacterial nucleoid"/>
    <property type="evidence" value="ECO:0007669"/>
    <property type="project" value="TreeGrafter"/>
</dbReference>
<accession>A0A1H6LX94</accession>
<dbReference type="PANTHER" id="PTHR11059">
    <property type="entry name" value="DNA REPAIR PROTEIN RECN"/>
    <property type="match status" value="1"/>
</dbReference>
<dbReference type="STRING" id="1159016.SAMN02927937_02080"/>
<dbReference type="PANTHER" id="PTHR11059:SF0">
    <property type="entry name" value="DNA REPAIR PROTEIN RECN"/>
    <property type="match status" value="1"/>
</dbReference>
<dbReference type="GO" id="GO:0006281">
    <property type="term" value="P:DNA repair"/>
    <property type="evidence" value="ECO:0007669"/>
    <property type="project" value="UniProtKB-KW"/>
</dbReference>
<feature type="domain" description="RecF/RecN/SMC N-terminal" evidence="11">
    <location>
        <begin position="2"/>
        <end position="510"/>
    </location>
</feature>
<evidence type="ECO:0000256" key="3">
    <source>
        <dbReference type="ARBA" id="ARBA00021315"/>
    </source>
</evidence>
<dbReference type="GO" id="GO:0005524">
    <property type="term" value="F:ATP binding"/>
    <property type="evidence" value="ECO:0007669"/>
    <property type="project" value="UniProtKB-KW"/>
</dbReference>
<protein>
    <recommendedName>
        <fullName evidence="3 9">DNA repair protein RecN</fullName>
    </recommendedName>
    <alternativeName>
        <fullName evidence="8 9">Recombination protein N</fullName>
    </alternativeName>
</protein>
<keyword evidence="13" id="KW-1185">Reference proteome</keyword>